<dbReference type="InterPro" id="IPR029058">
    <property type="entry name" value="AB_hydrolase_fold"/>
</dbReference>
<dbReference type="AlphaFoldDB" id="A0A6M0S2G3"/>
<organism evidence="2 3">
    <name type="scientific">Adonisia turfae CCMR0082</name>
    <dbReference type="NCBI Taxonomy" id="2304604"/>
    <lineage>
        <taxon>Bacteria</taxon>
        <taxon>Bacillati</taxon>
        <taxon>Cyanobacteriota</taxon>
        <taxon>Adonisia</taxon>
        <taxon>Adonisia turfae</taxon>
    </lineage>
</organism>
<reference evidence="2 3" key="1">
    <citation type="journal article" date="2020" name="Microb. Ecol.">
        <title>Ecogenomics of the Marine Benthic Filamentous Cyanobacterium Adonisia.</title>
        <authorList>
            <person name="Walter J.M."/>
            <person name="Coutinho F.H."/>
            <person name="Leomil L."/>
            <person name="Hargreaves P.I."/>
            <person name="Campeao M.E."/>
            <person name="Vieira V.V."/>
            <person name="Silva B.S."/>
            <person name="Fistarol G.O."/>
            <person name="Salomon P.S."/>
            <person name="Sawabe T."/>
            <person name="Mino S."/>
            <person name="Hosokawa M."/>
            <person name="Miyashita H."/>
            <person name="Maruyama F."/>
            <person name="van Verk M.C."/>
            <person name="Dutilh B.E."/>
            <person name="Thompson C.C."/>
            <person name="Thompson F.L."/>
        </authorList>
    </citation>
    <scope>NUCLEOTIDE SEQUENCE [LARGE SCALE GENOMIC DNA]</scope>
    <source>
        <strain evidence="2 3">CCMR0082</strain>
    </source>
</reference>
<gene>
    <name evidence="2" type="ORF">D0962_05115</name>
</gene>
<feature type="domain" description="AB hydrolase-1" evidence="1">
    <location>
        <begin position="28"/>
        <end position="254"/>
    </location>
</feature>
<dbReference type="SUPFAM" id="SSF53474">
    <property type="entry name" value="alpha/beta-Hydrolases"/>
    <property type="match status" value="1"/>
</dbReference>
<evidence type="ECO:0000313" key="3">
    <source>
        <dbReference type="Proteomes" id="UP000473574"/>
    </source>
</evidence>
<sequence length="269" mass="30187">MFYHCSGNTIRIGNTTMEYVTFGRGDTPLIILPGLSDGLQTVKGNAVTLALYYRLFAQDLRVYVFSRKQDMEEGYSIKDMANNLDKAMGILGIGQAFIFGVSQGGMIAQRLAIDFSDKVSKLVIGVSVARQNQTIQTAIGNWITMAEHGDYRHLIIDTMEKTFTENRLKKYKPFYPILTRVSKPKSFDRFLKQAHACIKHDTYSELPSIQCPTLVIGGDSDNVVGLNSSEEMAEQIRDSKLIIYKGLGHGAYEEARDFNYQVKSFLLHG</sequence>
<dbReference type="InterPro" id="IPR000073">
    <property type="entry name" value="AB_hydrolase_1"/>
</dbReference>
<dbReference type="PRINTS" id="PR00111">
    <property type="entry name" value="ABHYDROLASE"/>
</dbReference>
<keyword evidence="2" id="KW-0378">Hydrolase</keyword>
<evidence type="ECO:0000313" key="2">
    <source>
        <dbReference type="EMBL" id="NEZ62161.1"/>
    </source>
</evidence>
<dbReference type="GO" id="GO:0016787">
    <property type="term" value="F:hydrolase activity"/>
    <property type="evidence" value="ECO:0007669"/>
    <property type="project" value="UniProtKB-KW"/>
</dbReference>
<dbReference type="EMBL" id="QZCE01000001">
    <property type="protein sequence ID" value="NEZ62161.1"/>
    <property type="molecule type" value="Genomic_DNA"/>
</dbReference>
<dbReference type="PANTHER" id="PTHR43433">
    <property type="entry name" value="HYDROLASE, ALPHA/BETA FOLD FAMILY PROTEIN"/>
    <property type="match status" value="1"/>
</dbReference>
<proteinExistence type="predicted"/>
<dbReference type="PANTHER" id="PTHR43433:SF5">
    <property type="entry name" value="AB HYDROLASE-1 DOMAIN-CONTAINING PROTEIN"/>
    <property type="match status" value="1"/>
</dbReference>
<dbReference type="Pfam" id="PF00561">
    <property type="entry name" value="Abhydrolase_1"/>
    <property type="match status" value="1"/>
</dbReference>
<dbReference type="Proteomes" id="UP000473574">
    <property type="component" value="Unassembled WGS sequence"/>
</dbReference>
<comment type="caution">
    <text evidence="2">The sequence shown here is derived from an EMBL/GenBank/DDBJ whole genome shotgun (WGS) entry which is preliminary data.</text>
</comment>
<dbReference type="Gene3D" id="3.40.50.1820">
    <property type="entry name" value="alpha/beta hydrolase"/>
    <property type="match status" value="1"/>
</dbReference>
<name>A0A6M0S2G3_9CYAN</name>
<accession>A0A6M0S2G3</accession>
<dbReference type="InterPro" id="IPR050471">
    <property type="entry name" value="AB_hydrolase"/>
</dbReference>
<evidence type="ECO:0000259" key="1">
    <source>
        <dbReference type="Pfam" id="PF00561"/>
    </source>
</evidence>
<protein>
    <submittedName>
        <fullName evidence="2">Alpha/beta hydrolase</fullName>
    </submittedName>
</protein>